<sequence length="151" mass="16078">ASPGIPHQPAILVLPSQEILLGQPYRRLASRYPPDHSSSDHFSSDDSLSDSLSDSSSDFSSGHSLPDSSFSSWDSSFDTPATISARPSRKRFESVGSSTSRIILFGTTPSEIHVETLVIPPVSPEVEAARVASPAGVLELTTYSSDGPMMD</sequence>
<feature type="compositionally biased region" description="Basic and acidic residues" evidence="1">
    <location>
        <begin position="33"/>
        <end position="44"/>
    </location>
</feature>
<feature type="compositionally biased region" description="Low complexity" evidence="1">
    <location>
        <begin position="45"/>
        <end position="78"/>
    </location>
</feature>
<evidence type="ECO:0000256" key="1">
    <source>
        <dbReference type="SAM" id="MobiDB-lite"/>
    </source>
</evidence>
<proteinExistence type="predicted"/>
<comment type="caution">
    <text evidence="2">The sequence shown here is derived from an EMBL/GenBank/DDBJ whole genome shotgun (WGS) entry which is preliminary data.</text>
</comment>
<dbReference type="AlphaFoldDB" id="A0A699SVX3"/>
<name>A0A699SVX3_TANCI</name>
<accession>A0A699SVX3</accession>
<organism evidence="2">
    <name type="scientific">Tanacetum cinerariifolium</name>
    <name type="common">Dalmatian daisy</name>
    <name type="synonym">Chrysanthemum cinerariifolium</name>
    <dbReference type="NCBI Taxonomy" id="118510"/>
    <lineage>
        <taxon>Eukaryota</taxon>
        <taxon>Viridiplantae</taxon>
        <taxon>Streptophyta</taxon>
        <taxon>Embryophyta</taxon>
        <taxon>Tracheophyta</taxon>
        <taxon>Spermatophyta</taxon>
        <taxon>Magnoliopsida</taxon>
        <taxon>eudicotyledons</taxon>
        <taxon>Gunneridae</taxon>
        <taxon>Pentapetalae</taxon>
        <taxon>asterids</taxon>
        <taxon>campanulids</taxon>
        <taxon>Asterales</taxon>
        <taxon>Asteraceae</taxon>
        <taxon>Asteroideae</taxon>
        <taxon>Anthemideae</taxon>
        <taxon>Anthemidinae</taxon>
        <taxon>Tanacetum</taxon>
    </lineage>
</organism>
<gene>
    <name evidence="2" type="ORF">Tci_872765</name>
</gene>
<feature type="non-terminal residue" evidence="2">
    <location>
        <position position="151"/>
    </location>
</feature>
<feature type="non-terminal residue" evidence="2">
    <location>
        <position position="1"/>
    </location>
</feature>
<protein>
    <submittedName>
        <fullName evidence="2">Uncharacterized protein</fullName>
    </submittedName>
</protein>
<dbReference type="EMBL" id="BKCJ011187184">
    <property type="protein sequence ID" value="GFD00796.1"/>
    <property type="molecule type" value="Genomic_DNA"/>
</dbReference>
<evidence type="ECO:0000313" key="2">
    <source>
        <dbReference type="EMBL" id="GFD00796.1"/>
    </source>
</evidence>
<feature type="region of interest" description="Disordered" evidence="1">
    <location>
        <begin position="30"/>
        <end position="98"/>
    </location>
</feature>
<reference evidence="2" key="1">
    <citation type="journal article" date="2019" name="Sci. Rep.">
        <title>Draft genome of Tanacetum cinerariifolium, the natural source of mosquito coil.</title>
        <authorList>
            <person name="Yamashiro T."/>
            <person name="Shiraishi A."/>
            <person name="Satake H."/>
            <person name="Nakayama K."/>
        </authorList>
    </citation>
    <scope>NUCLEOTIDE SEQUENCE</scope>
</reference>